<feature type="compositionally biased region" description="Acidic residues" evidence="8">
    <location>
        <begin position="814"/>
        <end position="827"/>
    </location>
</feature>
<feature type="compositionally biased region" description="Polar residues" evidence="8">
    <location>
        <begin position="724"/>
        <end position="747"/>
    </location>
</feature>
<comment type="caution">
    <text evidence="10">The sequence shown here is derived from an EMBL/GenBank/DDBJ whole genome shotgun (WGS) entry which is preliminary data.</text>
</comment>
<evidence type="ECO:0000259" key="9">
    <source>
        <dbReference type="Pfam" id="PF01602"/>
    </source>
</evidence>
<dbReference type="SUPFAM" id="SSF48371">
    <property type="entry name" value="ARM repeat"/>
    <property type="match status" value="1"/>
</dbReference>
<dbReference type="Pfam" id="PF01602">
    <property type="entry name" value="Adaptin_N"/>
    <property type="match status" value="1"/>
</dbReference>
<dbReference type="InterPro" id="IPR011989">
    <property type="entry name" value="ARM-like"/>
</dbReference>
<comment type="subcellular location">
    <subcellularLocation>
        <location evidence="1">Endomembrane system</location>
    </subcellularLocation>
    <subcellularLocation>
        <location evidence="7">Golgi apparatus</location>
    </subcellularLocation>
</comment>
<name>A0ABQ5K2B2_9EUKA</name>
<protein>
    <recommendedName>
        <fullName evidence="7">AP-3 complex subunit delta</fullName>
    </recommendedName>
</protein>
<feature type="compositionally biased region" description="Basic and acidic residues" evidence="8">
    <location>
        <begin position="677"/>
        <end position="687"/>
    </location>
</feature>
<proteinExistence type="inferred from homology"/>
<evidence type="ECO:0000256" key="1">
    <source>
        <dbReference type="ARBA" id="ARBA00004308"/>
    </source>
</evidence>
<evidence type="ECO:0000256" key="3">
    <source>
        <dbReference type="ARBA" id="ARBA00022448"/>
    </source>
</evidence>
<evidence type="ECO:0000256" key="7">
    <source>
        <dbReference type="PIRNR" id="PIRNR037092"/>
    </source>
</evidence>
<dbReference type="PIRSF" id="PIRSF037092">
    <property type="entry name" value="AP3_complex_delta"/>
    <property type="match status" value="1"/>
</dbReference>
<evidence type="ECO:0000256" key="5">
    <source>
        <dbReference type="ARBA" id="ARBA00022927"/>
    </source>
</evidence>
<organism evidence="10 11">
    <name type="scientific">Aduncisulcus paluster</name>
    <dbReference type="NCBI Taxonomy" id="2918883"/>
    <lineage>
        <taxon>Eukaryota</taxon>
        <taxon>Metamonada</taxon>
        <taxon>Carpediemonas-like organisms</taxon>
        <taxon>Aduncisulcus</taxon>
    </lineage>
</organism>
<keyword evidence="7" id="KW-0333">Golgi apparatus</keyword>
<evidence type="ECO:0000256" key="2">
    <source>
        <dbReference type="ARBA" id="ARBA00006613"/>
    </source>
</evidence>
<feature type="compositionally biased region" description="Basic and acidic residues" evidence="8">
    <location>
        <begin position="847"/>
        <end position="867"/>
    </location>
</feature>
<dbReference type="EMBL" id="BQXS01012640">
    <property type="protein sequence ID" value="GKT26165.1"/>
    <property type="molecule type" value="Genomic_DNA"/>
</dbReference>
<sequence>MKTLPDLIKGIRAHRGSEEEYIGKAIQEAKDEIRSLSIDEKCTGIQKLWYLQMLGYDMEFAGFHVVELISSTQFRHKRIGYLASSFCFTDDFCILSTAQFRKDITSRNQYECGVALSALASVANADMSQALMEDVLGLFNSSRPYIRKKAVLTAYRLLLKDTEAIRTVFPALKRRLDAETDPSVLHSVVNVLTELVLKEPKNFLGLVPSLFTILNHSSSNWTLIKVVRLLGVLCDHEPRLPGKLEGPLTQHLQNTAAKSLTFEIINVAVTHMLGNKSLLKICTERLAEFISPSSSGGKRDANLCYLSLDALSKIAAKYPRVAAAHNAALLACLTDDVYLIRIKALDIISSLFTRKNIKDIVARLLQFVDETKMKDETAAESDTATEGKKKKEKSKKKRKKHGLTSEEERAFKCKVVDCVVSNSCKENYNLITDFAWLIEILTKLGATHSSITGSTIATHLRDVAVRVPEVQSYAVELSVSLLTSSRLSSDAVSFTESATLFSVTAWLLGEYANEIDSALVFDVVSVLMSQCILSLPTHTQAACVNAALKVCSRQASKVTSDVLDDCIKMIRSRLSFFVSSASSRVQERAVLVDVLLNEDLATVDDLFAPELVPVSSKKQKKVKLGGEGNFEDLIVPIELQDWEGTGKEKEAADFFGHAKTTKDPAFADDVFDDEEPQDNRVKKTSGKRSDDIFMLDDDIVPEVPKQPSGGDAFDLEFDIGGGETKQTSPSQAFGRNNSKAKQLSQARVTIRGIEEEDEESEEDVGRSSHAHSKTEPDDLFGFGDEGDLFTDSEAQPKVTEHKHHDEIVSPIAKDEDDIFGFDEPADFEEQKQKKKHKHRKHRKHRHKTEEDEPVKTEPVKAAPKKDEFDDLFDF</sequence>
<keyword evidence="3 7" id="KW-0813">Transport</keyword>
<dbReference type="Gene3D" id="1.25.10.10">
    <property type="entry name" value="Leucine-rich Repeat Variant"/>
    <property type="match status" value="1"/>
</dbReference>
<evidence type="ECO:0000256" key="4">
    <source>
        <dbReference type="ARBA" id="ARBA00022737"/>
    </source>
</evidence>
<keyword evidence="11" id="KW-1185">Reference proteome</keyword>
<evidence type="ECO:0000313" key="10">
    <source>
        <dbReference type="EMBL" id="GKT26165.1"/>
    </source>
</evidence>
<feature type="compositionally biased region" description="Basic residues" evidence="8">
    <location>
        <begin position="388"/>
        <end position="401"/>
    </location>
</feature>
<accession>A0ABQ5K2B2</accession>
<evidence type="ECO:0000313" key="11">
    <source>
        <dbReference type="Proteomes" id="UP001057375"/>
    </source>
</evidence>
<dbReference type="InterPro" id="IPR016024">
    <property type="entry name" value="ARM-type_fold"/>
</dbReference>
<evidence type="ECO:0000256" key="8">
    <source>
        <dbReference type="SAM" id="MobiDB-lite"/>
    </source>
</evidence>
<reference evidence="10" key="1">
    <citation type="submission" date="2022-03" db="EMBL/GenBank/DDBJ databases">
        <title>Draft genome sequence of Aduncisulcus paluster, a free-living microaerophilic Fornicata.</title>
        <authorList>
            <person name="Yuyama I."/>
            <person name="Kume K."/>
            <person name="Tamura T."/>
            <person name="Inagaki Y."/>
            <person name="Hashimoto T."/>
        </authorList>
    </citation>
    <scope>NUCLEOTIDE SEQUENCE</scope>
    <source>
        <strain evidence="10">NY0171</strain>
    </source>
</reference>
<dbReference type="Proteomes" id="UP001057375">
    <property type="component" value="Unassembled WGS sequence"/>
</dbReference>
<dbReference type="PANTHER" id="PTHR22781">
    <property type="entry name" value="DELTA ADAPTIN-RELATED"/>
    <property type="match status" value="1"/>
</dbReference>
<feature type="compositionally biased region" description="Basic and acidic residues" evidence="8">
    <location>
        <begin position="798"/>
        <end position="807"/>
    </location>
</feature>
<keyword evidence="4" id="KW-0677">Repeat</keyword>
<keyword evidence="5 7" id="KW-0653">Protein transport</keyword>
<comment type="similarity">
    <text evidence="2 7">Belongs to the adaptor complexes large subunit family.</text>
</comment>
<comment type="subunit">
    <text evidence="7">Adaptor protein complex 3 (AP-3) is a heterotetramer.</text>
</comment>
<feature type="compositionally biased region" description="Basic residues" evidence="8">
    <location>
        <begin position="832"/>
        <end position="846"/>
    </location>
</feature>
<dbReference type="PANTHER" id="PTHR22781:SF12">
    <property type="entry name" value="AP-3 COMPLEX SUBUNIT DELTA-1"/>
    <property type="match status" value="1"/>
</dbReference>
<feature type="region of interest" description="Disordered" evidence="8">
    <location>
        <begin position="668"/>
        <end position="687"/>
    </location>
</feature>
<gene>
    <name evidence="10" type="ORF">ADUPG1_013257</name>
</gene>
<evidence type="ECO:0000256" key="6">
    <source>
        <dbReference type="ARBA" id="ARBA00023136"/>
    </source>
</evidence>
<dbReference type="InterPro" id="IPR002553">
    <property type="entry name" value="Clathrin/coatomer_adapt-like_N"/>
</dbReference>
<feature type="domain" description="Clathrin/coatomer adaptor adaptin-like N-terminal" evidence="9">
    <location>
        <begin position="18"/>
        <end position="597"/>
    </location>
</feature>
<feature type="region of interest" description="Disordered" evidence="8">
    <location>
        <begin position="376"/>
        <end position="401"/>
    </location>
</feature>
<dbReference type="InterPro" id="IPR017105">
    <property type="entry name" value="AP3_complex_dsu"/>
</dbReference>
<feature type="region of interest" description="Disordered" evidence="8">
    <location>
        <begin position="700"/>
        <end position="874"/>
    </location>
</feature>
<keyword evidence="6" id="KW-0472">Membrane</keyword>